<comment type="caution">
    <text evidence="1">The sequence shown here is derived from an EMBL/GenBank/DDBJ whole genome shotgun (WGS) entry which is preliminary data.</text>
</comment>
<dbReference type="EMBL" id="PNJG02000002">
    <property type="protein sequence ID" value="RKQ35123.1"/>
    <property type="molecule type" value="Genomic_DNA"/>
</dbReference>
<evidence type="ECO:0000313" key="1">
    <source>
        <dbReference type="EMBL" id="RKQ35123.1"/>
    </source>
</evidence>
<keyword evidence="2" id="KW-1185">Reference proteome</keyword>
<name>A0A495A5N5_9MICC</name>
<dbReference type="RefSeq" id="WP_121031009.1">
    <property type="nucleotide sequence ID" value="NZ_PNJG02000002.1"/>
</dbReference>
<organism evidence="1 2">
    <name type="scientific">Kocuria tytonis</name>
    <dbReference type="NCBI Taxonomy" id="2054280"/>
    <lineage>
        <taxon>Bacteria</taxon>
        <taxon>Bacillati</taxon>
        <taxon>Actinomycetota</taxon>
        <taxon>Actinomycetes</taxon>
        <taxon>Micrococcales</taxon>
        <taxon>Micrococcaceae</taxon>
        <taxon>Kocuria</taxon>
    </lineage>
</organism>
<reference evidence="1 2" key="1">
    <citation type="submission" date="2018-10" db="EMBL/GenBank/DDBJ databases">
        <title>Kocuria tytouropygialis sp. nov., isolated from the uropygial gland of an American barn owl (Tyto furcata).</title>
        <authorList>
            <person name="Braun M.S."/>
            <person name="Wang E."/>
            <person name="Zimmermann S."/>
            <person name="Wagner H."/>
            <person name="Wink M."/>
        </authorList>
    </citation>
    <scope>NUCLEOTIDE SEQUENCE [LARGE SCALE GENOMIC DNA]</scope>
    <source>
        <strain evidence="1 2">442</strain>
    </source>
</reference>
<dbReference type="Gene3D" id="1.10.1220.10">
    <property type="entry name" value="Met repressor-like"/>
    <property type="match status" value="1"/>
</dbReference>
<dbReference type="OrthoDB" id="5118955at2"/>
<accession>A0A495A5N5</accession>
<evidence type="ECO:0000313" key="2">
    <source>
        <dbReference type="Proteomes" id="UP000249516"/>
    </source>
</evidence>
<protein>
    <recommendedName>
        <fullName evidence="3">Ribbon-helix-helix protein, CopG family</fullName>
    </recommendedName>
</protein>
<dbReference type="InterPro" id="IPR013321">
    <property type="entry name" value="Arc_rbn_hlx_hlx"/>
</dbReference>
<evidence type="ECO:0008006" key="3">
    <source>
        <dbReference type="Google" id="ProtNLM"/>
    </source>
</evidence>
<dbReference type="GO" id="GO:0006355">
    <property type="term" value="P:regulation of DNA-templated transcription"/>
    <property type="evidence" value="ECO:0007669"/>
    <property type="project" value="InterPro"/>
</dbReference>
<dbReference type="AlphaFoldDB" id="A0A495A5N5"/>
<proteinExistence type="predicted"/>
<gene>
    <name evidence="1" type="ORF">C1C97_007650</name>
</gene>
<dbReference type="Proteomes" id="UP000249516">
    <property type="component" value="Unassembled WGS sequence"/>
</dbReference>
<sequence length="104" mass="11720">MDYYEKLSRDIEAGTVVPDASRLTRNLKAGERILLDAAGVEAWEEFERVEMGRPRVGQNRGPSPVIQTRIPHALKEQLDTYATDHGQKASEVVREALTRFLRAA</sequence>